<comment type="catalytic activity">
    <reaction evidence="10">
        <text>ATP + H2O = ADP + phosphate + H(+)</text>
        <dbReference type="Rhea" id="RHEA:13065"/>
        <dbReference type="ChEBI" id="CHEBI:15377"/>
        <dbReference type="ChEBI" id="CHEBI:15378"/>
        <dbReference type="ChEBI" id="CHEBI:30616"/>
        <dbReference type="ChEBI" id="CHEBI:43474"/>
        <dbReference type="ChEBI" id="CHEBI:456216"/>
        <dbReference type="EC" id="3.6.4.13"/>
    </reaction>
</comment>
<dbReference type="Pfam" id="PF00270">
    <property type="entry name" value="DEAD"/>
    <property type="match status" value="1"/>
</dbReference>
<dbReference type="OrthoDB" id="4310724at2759"/>
<organism evidence="16 17">
    <name type="scientific">Calocera viscosa (strain TUFC12733)</name>
    <dbReference type="NCBI Taxonomy" id="1330018"/>
    <lineage>
        <taxon>Eukaryota</taxon>
        <taxon>Fungi</taxon>
        <taxon>Dikarya</taxon>
        <taxon>Basidiomycota</taxon>
        <taxon>Agaricomycotina</taxon>
        <taxon>Dacrymycetes</taxon>
        <taxon>Dacrymycetales</taxon>
        <taxon>Dacrymycetaceae</taxon>
        <taxon>Calocera</taxon>
    </lineage>
</organism>
<keyword evidence="7 10" id="KW-0694">RNA-binding</keyword>
<dbReference type="GO" id="GO:0003724">
    <property type="term" value="F:RNA helicase activity"/>
    <property type="evidence" value="ECO:0007669"/>
    <property type="project" value="UniProtKB-EC"/>
</dbReference>
<dbReference type="InterPro" id="IPR000629">
    <property type="entry name" value="RNA-helicase_DEAD-box_CS"/>
</dbReference>
<dbReference type="GO" id="GO:0016787">
    <property type="term" value="F:hydrolase activity"/>
    <property type="evidence" value="ECO:0007669"/>
    <property type="project" value="UniProtKB-KW"/>
</dbReference>
<evidence type="ECO:0000256" key="5">
    <source>
        <dbReference type="ARBA" id="ARBA00022806"/>
    </source>
</evidence>
<evidence type="ECO:0000256" key="3">
    <source>
        <dbReference type="ARBA" id="ARBA00022741"/>
    </source>
</evidence>
<keyword evidence="17" id="KW-1185">Reference proteome</keyword>
<evidence type="ECO:0000256" key="10">
    <source>
        <dbReference type="RuleBase" id="RU365068"/>
    </source>
</evidence>
<comment type="function">
    <text evidence="10">RNA helicase.</text>
</comment>
<feature type="compositionally biased region" description="Polar residues" evidence="12">
    <location>
        <begin position="142"/>
        <end position="151"/>
    </location>
</feature>
<gene>
    <name evidence="16" type="ORF">CALVIDRAFT_515685</name>
</gene>
<evidence type="ECO:0000256" key="2">
    <source>
        <dbReference type="ARBA" id="ARBA00022552"/>
    </source>
</evidence>
<reference evidence="16 17" key="1">
    <citation type="journal article" date="2016" name="Mol. Biol. Evol.">
        <title>Comparative Genomics of Early-Diverging Mushroom-Forming Fungi Provides Insights into the Origins of Lignocellulose Decay Capabilities.</title>
        <authorList>
            <person name="Nagy L.G."/>
            <person name="Riley R."/>
            <person name="Tritt A."/>
            <person name="Adam C."/>
            <person name="Daum C."/>
            <person name="Floudas D."/>
            <person name="Sun H."/>
            <person name="Yadav J.S."/>
            <person name="Pangilinan J."/>
            <person name="Larsson K.H."/>
            <person name="Matsuura K."/>
            <person name="Barry K."/>
            <person name="Labutti K."/>
            <person name="Kuo R."/>
            <person name="Ohm R.A."/>
            <person name="Bhattacharya S.S."/>
            <person name="Shirouzu T."/>
            <person name="Yoshinaga Y."/>
            <person name="Martin F.M."/>
            <person name="Grigoriev I.V."/>
            <person name="Hibbett D.S."/>
        </authorList>
    </citation>
    <scope>NUCLEOTIDE SEQUENCE [LARGE SCALE GENOMIC DNA]</scope>
    <source>
        <strain evidence="16 17">TUFC12733</strain>
    </source>
</reference>
<name>A0A167LMZ7_CALVF</name>
<dbReference type="GO" id="GO:0003723">
    <property type="term" value="F:RNA binding"/>
    <property type="evidence" value="ECO:0007669"/>
    <property type="project" value="UniProtKB-UniRule"/>
</dbReference>
<dbReference type="EC" id="3.6.4.13" evidence="10"/>
<keyword evidence="5 9" id="KW-0347">Helicase</keyword>
<dbReference type="Proteomes" id="UP000076738">
    <property type="component" value="Unassembled WGS sequence"/>
</dbReference>
<dbReference type="Gene3D" id="3.40.50.300">
    <property type="entry name" value="P-loop containing nucleotide triphosphate hydrolases"/>
    <property type="match status" value="2"/>
</dbReference>
<feature type="region of interest" description="Disordered" evidence="12">
    <location>
        <begin position="129"/>
        <end position="151"/>
    </location>
</feature>
<keyword evidence="11" id="KW-0175">Coiled coil</keyword>
<dbReference type="AlphaFoldDB" id="A0A167LMZ7"/>
<comment type="domain">
    <text evidence="10">The Q motif is unique to and characteristic of the DEAD box family of RNA helicases and controls ATP binding and hydrolysis.</text>
</comment>
<proteinExistence type="inferred from homology"/>
<evidence type="ECO:0000256" key="12">
    <source>
        <dbReference type="SAM" id="MobiDB-lite"/>
    </source>
</evidence>
<dbReference type="SUPFAM" id="SSF52540">
    <property type="entry name" value="P-loop containing nucleoside triphosphate hydrolases"/>
    <property type="match status" value="1"/>
</dbReference>
<evidence type="ECO:0000256" key="8">
    <source>
        <dbReference type="PROSITE-ProRule" id="PRU00552"/>
    </source>
</evidence>
<dbReference type="STRING" id="1330018.A0A167LMZ7"/>
<feature type="short sequence motif" description="Q motif" evidence="8">
    <location>
        <begin position="165"/>
        <end position="193"/>
    </location>
</feature>
<dbReference type="GO" id="GO:0005524">
    <property type="term" value="F:ATP binding"/>
    <property type="evidence" value="ECO:0007669"/>
    <property type="project" value="UniProtKB-UniRule"/>
</dbReference>
<sequence length="756" mass="83361">MAPSAEIVVVRAPGPLFAARRTKQLRRLAARGTKRSADVSDEGTPSKKRRKSALAAGTVTDDADELPWHEVDRAEAAGVGDFDEEGGVLMLEEVDDVEVFYDEDAGGSKVAKFKVGKRARTGELESIKHSKKSKAAKATTSPSVMTPTAPTVSTLEQPFDEYLLPEWQTFALKNQIKRSLHTLGFTKPTEIQKRALPFALQGRDIIGVAETGSGKTLAYGLPIIQHVLAKYAGIPPPEKRSLSALVLAPTRELALQVGEHLRAIVHGFDPALAKKAGEGDAKGQHKPPIISIGAIVGGMSSLKQKRVIDRGMDIMIATPGRLWDLLGEDAGLAQQIRSIRFLVLDEADRMIETGHFEELHNILALTRRTSEVDAIDEASSAAFQKAGIAVTEGQGSKSDEMQTFVFSATLSKDLQLNLKRRRRAPPSKKRDKPPSTLDELLERVDFRDEEPEIIDLTPKQGVSHTLQEAKLECISSEKDLYLYYFLLRYPGRSLVFVSAIDGIRRIVPMLELLGVKVYPLHSQLQQKQRLRNLERFKSTPDGVLVATDVAARGLDIPAVEHVIHYQIPRTADTYIHRSGRTARAEKSGFSLLLCSADEKRVQRALLQKLGRAGDPPELPIDHGVIEKLKERLALAKKIDDAQHKIKKANHEKNWLQDTADAMEIELDFDVDGDQPAEHDQKITSQIASYKAELRALLSERVVAKGIIAKYITSGPQPVANELMTSSFNDKFVGVTRSTATEDVVNLVPGKVRNKRK</sequence>
<evidence type="ECO:0000259" key="14">
    <source>
        <dbReference type="PROSITE" id="PS51194"/>
    </source>
</evidence>
<dbReference type="InterPro" id="IPR001650">
    <property type="entry name" value="Helicase_C-like"/>
</dbReference>
<keyword evidence="3 9" id="KW-0547">Nucleotide-binding</keyword>
<evidence type="ECO:0000256" key="4">
    <source>
        <dbReference type="ARBA" id="ARBA00022801"/>
    </source>
</evidence>
<evidence type="ECO:0000259" key="13">
    <source>
        <dbReference type="PROSITE" id="PS51192"/>
    </source>
</evidence>
<evidence type="ECO:0000256" key="7">
    <source>
        <dbReference type="ARBA" id="ARBA00022884"/>
    </source>
</evidence>
<dbReference type="EMBL" id="KV417287">
    <property type="protein sequence ID" value="KZO95859.1"/>
    <property type="molecule type" value="Genomic_DNA"/>
</dbReference>
<evidence type="ECO:0000313" key="16">
    <source>
        <dbReference type="EMBL" id="KZO95859.1"/>
    </source>
</evidence>
<accession>A0A167LMZ7</accession>
<evidence type="ECO:0000313" key="17">
    <source>
        <dbReference type="Proteomes" id="UP000076738"/>
    </source>
</evidence>
<evidence type="ECO:0000256" key="1">
    <source>
        <dbReference type="ARBA" id="ARBA00004604"/>
    </source>
</evidence>
<dbReference type="PROSITE" id="PS51194">
    <property type="entry name" value="HELICASE_CTER"/>
    <property type="match status" value="1"/>
</dbReference>
<dbReference type="InterPro" id="IPR011545">
    <property type="entry name" value="DEAD/DEAH_box_helicase_dom"/>
</dbReference>
<feature type="region of interest" description="Disordered" evidence="12">
    <location>
        <begin position="27"/>
        <end position="67"/>
    </location>
</feature>
<comment type="subcellular location">
    <subcellularLocation>
        <location evidence="1">Nucleus</location>
        <location evidence="1">Nucleolus</location>
    </subcellularLocation>
</comment>
<dbReference type="PROSITE" id="PS51195">
    <property type="entry name" value="Q_MOTIF"/>
    <property type="match status" value="1"/>
</dbReference>
<evidence type="ECO:0000256" key="11">
    <source>
        <dbReference type="SAM" id="Coils"/>
    </source>
</evidence>
<evidence type="ECO:0000259" key="15">
    <source>
        <dbReference type="PROSITE" id="PS51195"/>
    </source>
</evidence>
<dbReference type="InterPro" id="IPR027417">
    <property type="entry name" value="P-loop_NTPase"/>
</dbReference>
<keyword evidence="4 9" id="KW-0378">Hydrolase</keyword>
<dbReference type="Pfam" id="PF00271">
    <property type="entry name" value="Helicase_C"/>
    <property type="match status" value="1"/>
</dbReference>
<keyword evidence="6 9" id="KW-0067">ATP-binding</keyword>
<dbReference type="CDD" id="cd18787">
    <property type="entry name" value="SF2_C_DEAD"/>
    <property type="match status" value="1"/>
</dbReference>
<evidence type="ECO:0000256" key="9">
    <source>
        <dbReference type="RuleBase" id="RU000492"/>
    </source>
</evidence>
<evidence type="ECO:0000256" key="6">
    <source>
        <dbReference type="ARBA" id="ARBA00022840"/>
    </source>
</evidence>
<feature type="domain" description="Helicase C-terminal" evidence="14">
    <location>
        <begin position="479"/>
        <end position="626"/>
    </location>
</feature>
<dbReference type="PROSITE" id="PS00039">
    <property type="entry name" value="DEAD_ATP_HELICASE"/>
    <property type="match status" value="1"/>
</dbReference>
<dbReference type="GO" id="GO:0006364">
    <property type="term" value="P:rRNA processing"/>
    <property type="evidence" value="ECO:0007669"/>
    <property type="project" value="UniProtKB-KW"/>
</dbReference>
<protein>
    <recommendedName>
        <fullName evidence="10">ATP-dependent RNA helicase</fullName>
        <ecNumber evidence="10">3.6.4.13</ecNumber>
    </recommendedName>
</protein>
<keyword evidence="2" id="KW-0698">rRNA processing</keyword>
<comment type="similarity">
    <text evidence="9">Belongs to the DEAD box helicase family.</text>
</comment>
<feature type="domain" description="Helicase ATP-binding" evidence="13">
    <location>
        <begin position="196"/>
        <end position="428"/>
    </location>
</feature>
<feature type="coiled-coil region" evidence="11">
    <location>
        <begin position="631"/>
        <end position="665"/>
    </location>
</feature>
<dbReference type="InterPro" id="IPR014001">
    <property type="entry name" value="Helicase_ATP-bd"/>
</dbReference>
<dbReference type="CDD" id="cd17946">
    <property type="entry name" value="DEADc_DDX24"/>
    <property type="match status" value="1"/>
</dbReference>
<dbReference type="PROSITE" id="PS51192">
    <property type="entry name" value="HELICASE_ATP_BIND_1"/>
    <property type="match status" value="1"/>
</dbReference>
<feature type="domain" description="DEAD-box RNA helicase Q" evidence="15">
    <location>
        <begin position="165"/>
        <end position="193"/>
    </location>
</feature>
<dbReference type="PANTHER" id="PTHR24031">
    <property type="entry name" value="RNA HELICASE"/>
    <property type="match status" value="1"/>
</dbReference>
<dbReference type="SMART" id="SM00487">
    <property type="entry name" value="DEXDc"/>
    <property type="match status" value="1"/>
</dbReference>
<dbReference type="SMART" id="SM00490">
    <property type="entry name" value="HELICc"/>
    <property type="match status" value="1"/>
</dbReference>
<dbReference type="InterPro" id="IPR014014">
    <property type="entry name" value="RNA_helicase_DEAD_Q_motif"/>
</dbReference>
<dbReference type="GO" id="GO:0005730">
    <property type="term" value="C:nucleolus"/>
    <property type="evidence" value="ECO:0007669"/>
    <property type="project" value="UniProtKB-SubCell"/>
</dbReference>